<dbReference type="GeneID" id="63839492"/>
<comment type="caution">
    <text evidence="3">The sequence shown here is derived from an EMBL/GenBank/DDBJ whole genome shotgun (WGS) entry which is preliminary data.</text>
</comment>
<dbReference type="AlphaFoldDB" id="A0A9P4XTQ3"/>
<dbReference type="InterPro" id="IPR021102">
    <property type="entry name" value="PNGase_A"/>
</dbReference>
<keyword evidence="4" id="KW-1185">Reference proteome</keyword>
<feature type="region of interest" description="Disordered" evidence="1">
    <location>
        <begin position="1"/>
        <end position="54"/>
    </location>
</feature>
<feature type="domain" description="Peptide N-acetyl-beta-D-glucosaminyl asparaginase amidase A N-terminal" evidence="2">
    <location>
        <begin position="162"/>
        <end position="483"/>
    </location>
</feature>
<dbReference type="RefSeq" id="XP_040771464.1">
    <property type="nucleotide sequence ID" value="XM_040922363.1"/>
</dbReference>
<evidence type="ECO:0000256" key="1">
    <source>
        <dbReference type="SAM" id="MobiDB-lite"/>
    </source>
</evidence>
<proteinExistence type="predicted"/>
<accession>A0A9P4XTQ3</accession>
<dbReference type="EMBL" id="MU032352">
    <property type="protein sequence ID" value="KAF3760485.1"/>
    <property type="molecule type" value="Genomic_DNA"/>
</dbReference>
<dbReference type="Proteomes" id="UP000803844">
    <property type="component" value="Unassembled WGS sequence"/>
</dbReference>
<evidence type="ECO:0000259" key="2">
    <source>
        <dbReference type="Pfam" id="PF12222"/>
    </source>
</evidence>
<reference evidence="3" key="1">
    <citation type="journal article" date="2020" name="Phytopathology">
        <title>Genome sequence of the chestnut blight fungus Cryphonectria parasitica EP155: A fundamental resource for an archetypical invasive plant pathogen.</title>
        <authorList>
            <person name="Crouch J.A."/>
            <person name="Dawe A."/>
            <person name="Aerts A."/>
            <person name="Barry K."/>
            <person name="Churchill A.C.L."/>
            <person name="Grimwood J."/>
            <person name="Hillman B."/>
            <person name="Milgroom M.G."/>
            <person name="Pangilinan J."/>
            <person name="Smith M."/>
            <person name="Salamov A."/>
            <person name="Schmutz J."/>
            <person name="Yadav J."/>
            <person name="Grigoriev I.V."/>
            <person name="Nuss D."/>
        </authorList>
    </citation>
    <scope>NUCLEOTIDE SEQUENCE</scope>
    <source>
        <strain evidence="3">EP155</strain>
    </source>
</reference>
<feature type="compositionally biased region" description="Low complexity" evidence="1">
    <location>
        <begin position="13"/>
        <end position="30"/>
    </location>
</feature>
<name>A0A9P4XTQ3_CRYP1</name>
<dbReference type="OrthoDB" id="1612078at2759"/>
<feature type="compositionally biased region" description="Pro residues" evidence="1">
    <location>
        <begin position="31"/>
        <end position="45"/>
    </location>
</feature>
<gene>
    <name evidence="3" type="ORF">M406DRAFT_348122</name>
</gene>
<dbReference type="Pfam" id="PF25156">
    <property type="entry name" value="PNGase_A_C"/>
    <property type="match status" value="1"/>
</dbReference>
<evidence type="ECO:0000313" key="3">
    <source>
        <dbReference type="EMBL" id="KAF3760485.1"/>
    </source>
</evidence>
<dbReference type="Pfam" id="PF12222">
    <property type="entry name" value="PNGaseA"/>
    <property type="match status" value="1"/>
</dbReference>
<protein>
    <recommendedName>
        <fullName evidence="2">Peptide N-acetyl-beta-D-glucosaminyl asparaginase amidase A N-terminal domain-containing protein</fullName>
    </recommendedName>
</protein>
<dbReference type="PANTHER" id="PTHR31104">
    <property type="entry name" value="PEPTIDE-N4-(N-ACETYL-BETA-GLUCOSAMINYL)ASPARAGINE AMIDASE A PROTEIN"/>
    <property type="match status" value="1"/>
</dbReference>
<organism evidence="3 4">
    <name type="scientific">Cryphonectria parasitica (strain ATCC 38755 / EP155)</name>
    <dbReference type="NCBI Taxonomy" id="660469"/>
    <lineage>
        <taxon>Eukaryota</taxon>
        <taxon>Fungi</taxon>
        <taxon>Dikarya</taxon>
        <taxon>Ascomycota</taxon>
        <taxon>Pezizomycotina</taxon>
        <taxon>Sordariomycetes</taxon>
        <taxon>Sordariomycetidae</taxon>
        <taxon>Diaporthales</taxon>
        <taxon>Cryphonectriaceae</taxon>
        <taxon>Cryphonectria-Endothia species complex</taxon>
        <taxon>Cryphonectria</taxon>
    </lineage>
</organism>
<evidence type="ECO:0000313" key="4">
    <source>
        <dbReference type="Proteomes" id="UP000803844"/>
    </source>
</evidence>
<dbReference type="InterPro" id="IPR056948">
    <property type="entry name" value="PNGaseA_N"/>
</dbReference>
<sequence length="726" mass="78406">MSAETSYFPHFPSSTSNTTTTMSGAGQTTTPPTPPQEAPLSPPSRPATAARTDPNTVAEALEVARDSPDVAQDPVVSGILESALSQIWGRVMSSPESYVMTTGEFAVFNFYQQRTTATSTAASVSASSTVLVDFQVHQPVLTPEGATLDSGVSNGEAGEIEDSCQVVLMDYVFAYSYGEPYIGIYTPPDCEFNRVSINFTVVSEGRQYDRLALMYFNDTEVWRTSTAEPTTAPGIRWTYLKDMTEYLALWHEPQKLIFDLGNLITDVYTGDYNTTLVATFFYDETVDVETATPADIIIPISARQSASDGVSQFTLPADNATNTIPFPQNARRAVFSVSANGQSDEEFWWSNVLQSDASAFASTAGTFPGYSPWREVQVFIDGQLAGVDWPFPVVFTGGVVPSLHRPVVGPDAFDLKEHEIDITPWLGVLCDGNNHTFTIYVAGLLDDGATGATVTQTVGSSWYVTGKIFVWLDDEGSVTTGSAPVIDAAAPQISVSQSLTQTVDGVNETLTYDTEVSRVFSVSANITTAQNGSSTVGWTQNLSYSNKGYIWAEGYSQINDFLTVGSDAADTSSSSVAGADYKYQYEWPLWCNTSVSYSTEGNLTIFAQLIQGQQIYVEGAAVYPDGLEAFAVDGKSYTGSLANTTKNGIAYYFEYADDTVSSGYGSTDQVFNFGGFTGSTGGSIDATPDEQLYYRHVEAANSTITFDVQELASASPPRDEGEMMQW</sequence>